<dbReference type="EMBL" id="SNUZ01000004">
    <property type="protein sequence ID" value="MCL3787014.1"/>
    <property type="molecule type" value="Genomic_DNA"/>
</dbReference>
<sequence>MKKQILIIHSNMELGGAETSLLGLLDSIDYSKYEVSLFLYSHTGELMQFLNKNVKLISESKKYKALTTSITDDIKNRCFIVALLRCYAKIISKMSNGSLHLPHNYKQYFHKLCVRDLPRIKGKYDLAISFNDPHYIIGKKVDSKIKLSWFHTDASRIDFCEKFEKEMWEMSDYVVNVSENCKNEFDKVHSYLNNQSIVIENILSKYFLFNQSKKLQYEISADSSDSINLLSIGRFCEAKNFDNVPAICKLIREKGLNIKWYLIGFGTDEEIIRSKIKEFDMEDNVIILGKKINPYPYIKNCDLYVQPSRYEGKAVTVREAQMLCKPVVITKFATSSSQLKDGYDGIIVPMDNQGCADGIAKLLNNKVLMQQLSENCAENDYSNSQEINKIYEIIENS</sequence>
<evidence type="ECO:0000313" key="2">
    <source>
        <dbReference type="EMBL" id="MCL3787014.1"/>
    </source>
</evidence>
<proteinExistence type="predicted"/>
<organism evidence="2 3">
    <name type="scientific">Ruminococcus bromii</name>
    <dbReference type="NCBI Taxonomy" id="40518"/>
    <lineage>
        <taxon>Bacteria</taxon>
        <taxon>Bacillati</taxon>
        <taxon>Bacillota</taxon>
        <taxon>Clostridia</taxon>
        <taxon>Eubacteriales</taxon>
        <taxon>Oscillospiraceae</taxon>
        <taxon>Ruminococcus</taxon>
    </lineage>
</organism>
<dbReference type="RefSeq" id="WP_249376050.1">
    <property type="nucleotide sequence ID" value="NZ_SNUZ01000004.1"/>
</dbReference>
<reference evidence="2 3" key="1">
    <citation type="submission" date="2019-03" db="EMBL/GenBank/DDBJ databases">
        <authorList>
            <person name="Molinero N."/>
            <person name="Sanchez B."/>
            <person name="Walker A."/>
            <person name="Duncan S."/>
            <person name="Delgado S."/>
            <person name="Margolles A."/>
        </authorList>
    </citation>
    <scope>NUCLEOTIDE SEQUENCE [LARGE SCALE GENOMIC DNA]</scope>
    <source>
        <strain evidence="2 3">IPLA60002</strain>
    </source>
</reference>
<feature type="domain" description="Glycosyl transferase family 1" evidence="1">
    <location>
        <begin position="224"/>
        <end position="375"/>
    </location>
</feature>
<dbReference type="Pfam" id="PF00534">
    <property type="entry name" value="Glycos_transf_1"/>
    <property type="match status" value="1"/>
</dbReference>
<dbReference type="SUPFAM" id="SSF53756">
    <property type="entry name" value="UDP-Glycosyltransferase/glycogen phosphorylase"/>
    <property type="match status" value="1"/>
</dbReference>
<dbReference type="PANTHER" id="PTHR12526:SF630">
    <property type="entry name" value="GLYCOSYLTRANSFERASE"/>
    <property type="match status" value="1"/>
</dbReference>
<dbReference type="PANTHER" id="PTHR12526">
    <property type="entry name" value="GLYCOSYLTRANSFERASE"/>
    <property type="match status" value="1"/>
</dbReference>
<keyword evidence="3" id="KW-1185">Reference proteome</keyword>
<evidence type="ECO:0000313" key="3">
    <source>
        <dbReference type="Proteomes" id="UP001056693"/>
    </source>
</evidence>
<dbReference type="InterPro" id="IPR001296">
    <property type="entry name" value="Glyco_trans_1"/>
</dbReference>
<comment type="caution">
    <text evidence="2">The sequence shown here is derived from an EMBL/GenBank/DDBJ whole genome shotgun (WGS) entry which is preliminary data.</text>
</comment>
<gene>
    <name evidence="2" type="ORF">E2N93_03125</name>
</gene>
<dbReference type="Proteomes" id="UP001056693">
    <property type="component" value="Unassembled WGS sequence"/>
</dbReference>
<accession>A0ABT0NHG2</accession>
<dbReference type="Gene3D" id="3.40.50.2000">
    <property type="entry name" value="Glycogen Phosphorylase B"/>
    <property type="match status" value="2"/>
</dbReference>
<protein>
    <submittedName>
        <fullName evidence="2">Glycosyltransferase</fullName>
    </submittedName>
</protein>
<evidence type="ECO:0000259" key="1">
    <source>
        <dbReference type="Pfam" id="PF00534"/>
    </source>
</evidence>
<name>A0ABT0NHG2_9FIRM</name>
<dbReference type="CDD" id="cd03811">
    <property type="entry name" value="GT4_GT28_WabH-like"/>
    <property type="match status" value="1"/>
</dbReference>